<organism evidence="3 4">
    <name type="scientific">Cohnella nanjingensis</name>
    <dbReference type="NCBI Taxonomy" id="1387779"/>
    <lineage>
        <taxon>Bacteria</taxon>
        <taxon>Bacillati</taxon>
        <taxon>Bacillota</taxon>
        <taxon>Bacilli</taxon>
        <taxon>Bacillales</taxon>
        <taxon>Paenibacillaceae</taxon>
        <taxon>Cohnella</taxon>
    </lineage>
</organism>
<gene>
    <name evidence="3" type="ORF">H7C19_26975</name>
</gene>
<reference evidence="3 4" key="1">
    <citation type="submission" date="2020-08" db="EMBL/GenBank/DDBJ databases">
        <title>Cohnella phylogeny.</title>
        <authorList>
            <person name="Dunlap C."/>
        </authorList>
    </citation>
    <scope>NUCLEOTIDE SEQUENCE [LARGE SCALE GENOMIC DNA]</scope>
    <source>
        <strain evidence="3 4">DSM 28246</strain>
    </source>
</reference>
<dbReference type="AlphaFoldDB" id="A0A7X0VHN3"/>
<dbReference type="SUPFAM" id="SSF54593">
    <property type="entry name" value="Glyoxalase/Bleomycin resistance protein/Dihydroxybiphenyl dioxygenase"/>
    <property type="match status" value="1"/>
</dbReference>
<sequence length="134" mass="15478">MNAKFFGTRLLVSDFKASVRFYREVLEMKEEWHQDEPGAEYALFSVGEAKFELMPKRSMFEALGEVQAEIGEAAPLHVVLDFGCEDVDAEVERLRARGVRFVTEPHDRPAWRARVAHFRDPEGNLFELYTTLPQ</sequence>
<dbReference type="InterPro" id="IPR004360">
    <property type="entry name" value="Glyas_Fos-R_dOase_dom"/>
</dbReference>
<evidence type="ECO:0000259" key="2">
    <source>
        <dbReference type="PROSITE" id="PS51819"/>
    </source>
</evidence>
<keyword evidence="1" id="KW-0479">Metal-binding</keyword>
<evidence type="ECO:0000256" key="1">
    <source>
        <dbReference type="ARBA" id="ARBA00022723"/>
    </source>
</evidence>
<dbReference type="RefSeq" id="WP_185672185.1">
    <property type="nucleotide sequence ID" value="NZ_JACJVP010000045.1"/>
</dbReference>
<keyword evidence="4" id="KW-1185">Reference proteome</keyword>
<accession>A0A7X0VHN3</accession>
<name>A0A7X0VHN3_9BACL</name>
<dbReference type="PANTHER" id="PTHR43048:SF4">
    <property type="entry name" value="RING-CLEAVING DIOXYGENASE-RELATED"/>
    <property type="match status" value="1"/>
</dbReference>
<dbReference type="InterPro" id="IPR051785">
    <property type="entry name" value="MMCE/EMCE_epimerase"/>
</dbReference>
<protein>
    <submittedName>
        <fullName evidence="3">VOC family protein</fullName>
    </submittedName>
</protein>
<dbReference type="Gene3D" id="3.10.180.10">
    <property type="entry name" value="2,3-Dihydroxybiphenyl 1,2-Dioxygenase, domain 1"/>
    <property type="match status" value="1"/>
</dbReference>
<feature type="domain" description="VOC" evidence="2">
    <location>
        <begin position="4"/>
        <end position="131"/>
    </location>
</feature>
<evidence type="ECO:0000313" key="4">
    <source>
        <dbReference type="Proteomes" id="UP000547209"/>
    </source>
</evidence>
<comment type="caution">
    <text evidence="3">The sequence shown here is derived from an EMBL/GenBank/DDBJ whole genome shotgun (WGS) entry which is preliminary data.</text>
</comment>
<dbReference type="InterPro" id="IPR037523">
    <property type="entry name" value="VOC_core"/>
</dbReference>
<dbReference type="Proteomes" id="UP000547209">
    <property type="component" value="Unassembled WGS sequence"/>
</dbReference>
<dbReference type="EMBL" id="JACJVP010000045">
    <property type="protein sequence ID" value="MBB6674332.1"/>
    <property type="molecule type" value="Genomic_DNA"/>
</dbReference>
<dbReference type="Pfam" id="PF00903">
    <property type="entry name" value="Glyoxalase"/>
    <property type="match status" value="1"/>
</dbReference>
<proteinExistence type="predicted"/>
<dbReference type="PANTHER" id="PTHR43048">
    <property type="entry name" value="METHYLMALONYL-COA EPIMERASE"/>
    <property type="match status" value="1"/>
</dbReference>
<evidence type="ECO:0000313" key="3">
    <source>
        <dbReference type="EMBL" id="MBB6674332.1"/>
    </source>
</evidence>
<dbReference type="GO" id="GO:0046491">
    <property type="term" value="P:L-methylmalonyl-CoA metabolic process"/>
    <property type="evidence" value="ECO:0007669"/>
    <property type="project" value="TreeGrafter"/>
</dbReference>
<dbReference type="PROSITE" id="PS51819">
    <property type="entry name" value="VOC"/>
    <property type="match status" value="1"/>
</dbReference>
<dbReference type="GO" id="GO:0046872">
    <property type="term" value="F:metal ion binding"/>
    <property type="evidence" value="ECO:0007669"/>
    <property type="project" value="UniProtKB-KW"/>
</dbReference>
<dbReference type="GO" id="GO:0004493">
    <property type="term" value="F:methylmalonyl-CoA epimerase activity"/>
    <property type="evidence" value="ECO:0007669"/>
    <property type="project" value="TreeGrafter"/>
</dbReference>
<dbReference type="InterPro" id="IPR029068">
    <property type="entry name" value="Glyas_Bleomycin-R_OHBP_Dase"/>
</dbReference>